<protein>
    <submittedName>
        <fullName evidence="3">Uncharacterized protein</fullName>
    </submittedName>
</protein>
<dbReference type="RefSeq" id="WP_110075015.1">
    <property type="nucleotide sequence ID" value="NZ_QGTT01000002.1"/>
</dbReference>
<reference evidence="3 4" key="1">
    <citation type="submission" date="2018-05" db="EMBL/GenBank/DDBJ databases">
        <title>Freshwater and sediment microbial communities from various areas in North America, analyzing microbe dynamics in response to fracking.</title>
        <authorList>
            <person name="Lamendella R."/>
        </authorList>
    </citation>
    <scope>NUCLEOTIDE SEQUENCE [LARGE SCALE GENOMIC DNA]</scope>
    <source>
        <strain evidence="3 4">125B1</strain>
    </source>
</reference>
<evidence type="ECO:0000256" key="2">
    <source>
        <dbReference type="SAM" id="Phobius"/>
    </source>
</evidence>
<keyword evidence="2" id="KW-0812">Transmembrane</keyword>
<dbReference type="EMBL" id="QGTT01000002">
    <property type="protein sequence ID" value="PWW15067.1"/>
    <property type="molecule type" value="Genomic_DNA"/>
</dbReference>
<gene>
    <name evidence="3" type="ORF">DET45_10265</name>
</gene>
<name>A0A317QBH8_9GAMM</name>
<keyword evidence="2" id="KW-1133">Transmembrane helix</keyword>
<accession>A0A317QBH8</accession>
<sequence>MLIYIRQMQSKIKPQPGANPLAVILGWLLFGALLLLGLFLGLVFLLVGWILLLPVMWRKRRQLKQMWQFSKATRQAQQQARRQAQNAYQQRQNRQDDSVIEGEYEVKRDDSQS</sequence>
<feature type="compositionally biased region" description="Low complexity" evidence="1">
    <location>
        <begin position="80"/>
        <end position="92"/>
    </location>
</feature>
<feature type="transmembrane region" description="Helical" evidence="2">
    <location>
        <begin position="24"/>
        <end position="57"/>
    </location>
</feature>
<organism evidence="3 4">
    <name type="scientific">Pseudidiomarina maritima</name>
    <dbReference type="NCBI Taxonomy" id="519453"/>
    <lineage>
        <taxon>Bacteria</taxon>
        <taxon>Pseudomonadati</taxon>
        <taxon>Pseudomonadota</taxon>
        <taxon>Gammaproteobacteria</taxon>
        <taxon>Alteromonadales</taxon>
        <taxon>Idiomarinaceae</taxon>
        <taxon>Pseudidiomarina</taxon>
    </lineage>
</organism>
<comment type="caution">
    <text evidence="3">The sequence shown here is derived from an EMBL/GenBank/DDBJ whole genome shotgun (WGS) entry which is preliminary data.</text>
</comment>
<evidence type="ECO:0000313" key="4">
    <source>
        <dbReference type="Proteomes" id="UP000246964"/>
    </source>
</evidence>
<evidence type="ECO:0000256" key="1">
    <source>
        <dbReference type="SAM" id="MobiDB-lite"/>
    </source>
</evidence>
<dbReference type="AlphaFoldDB" id="A0A317QBH8"/>
<proteinExistence type="predicted"/>
<keyword evidence="4" id="KW-1185">Reference proteome</keyword>
<dbReference type="Proteomes" id="UP000246964">
    <property type="component" value="Unassembled WGS sequence"/>
</dbReference>
<keyword evidence="2" id="KW-0472">Membrane</keyword>
<feature type="region of interest" description="Disordered" evidence="1">
    <location>
        <begin position="80"/>
        <end position="99"/>
    </location>
</feature>
<evidence type="ECO:0000313" key="3">
    <source>
        <dbReference type="EMBL" id="PWW15067.1"/>
    </source>
</evidence>